<proteinExistence type="predicted"/>
<dbReference type="EMBL" id="BJYT01000007">
    <property type="protein sequence ID" value="GEO09566.1"/>
    <property type="molecule type" value="Genomic_DNA"/>
</dbReference>
<dbReference type="Pfam" id="PF00753">
    <property type="entry name" value="Lactamase_B"/>
    <property type="match status" value="1"/>
</dbReference>
<accession>A0A512BC79</accession>
<dbReference type="RefSeq" id="WP_246113204.1">
    <property type="nucleotide sequence ID" value="NZ_BJYT01000007.1"/>
</dbReference>
<dbReference type="InterPro" id="IPR001279">
    <property type="entry name" value="Metallo-B-lactamas"/>
</dbReference>
<dbReference type="SMART" id="SM00849">
    <property type="entry name" value="Lactamase_B"/>
    <property type="match status" value="1"/>
</dbReference>
<feature type="transmembrane region" description="Helical" evidence="1">
    <location>
        <begin position="290"/>
        <end position="307"/>
    </location>
</feature>
<evidence type="ECO:0000313" key="4">
    <source>
        <dbReference type="Proteomes" id="UP000321513"/>
    </source>
</evidence>
<keyword evidence="4" id="KW-1185">Reference proteome</keyword>
<evidence type="ECO:0000259" key="2">
    <source>
        <dbReference type="SMART" id="SM00849"/>
    </source>
</evidence>
<keyword evidence="1" id="KW-0472">Membrane</keyword>
<name>A0A512BC79_9BACT</name>
<protein>
    <recommendedName>
        <fullName evidence="2">Metallo-beta-lactamase domain-containing protein</fullName>
    </recommendedName>
</protein>
<dbReference type="Proteomes" id="UP000321513">
    <property type="component" value="Unassembled WGS sequence"/>
</dbReference>
<evidence type="ECO:0000313" key="3">
    <source>
        <dbReference type="EMBL" id="GEO09566.1"/>
    </source>
</evidence>
<gene>
    <name evidence="3" type="ORF">SAE01_20620</name>
</gene>
<dbReference type="AlphaFoldDB" id="A0A512BC79"/>
<reference evidence="3 4" key="1">
    <citation type="submission" date="2019-07" db="EMBL/GenBank/DDBJ databases">
        <title>Whole genome shotgun sequence of Segetibacter aerophilus NBRC 106135.</title>
        <authorList>
            <person name="Hosoyama A."/>
            <person name="Uohara A."/>
            <person name="Ohji S."/>
            <person name="Ichikawa N."/>
        </authorList>
    </citation>
    <scope>NUCLEOTIDE SEQUENCE [LARGE SCALE GENOMIC DNA]</scope>
    <source>
        <strain evidence="3 4">NBRC 106135</strain>
    </source>
</reference>
<comment type="caution">
    <text evidence="3">The sequence shown here is derived from an EMBL/GenBank/DDBJ whole genome shotgun (WGS) entry which is preliminary data.</text>
</comment>
<keyword evidence="1" id="KW-0812">Transmembrane</keyword>
<dbReference type="InterPro" id="IPR050855">
    <property type="entry name" value="NDM-1-like"/>
</dbReference>
<feature type="domain" description="Metallo-beta-lactamase" evidence="2">
    <location>
        <begin position="24"/>
        <end position="234"/>
    </location>
</feature>
<dbReference type="PANTHER" id="PTHR42951">
    <property type="entry name" value="METALLO-BETA-LACTAMASE DOMAIN-CONTAINING"/>
    <property type="match status" value="1"/>
</dbReference>
<dbReference type="Gene3D" id="3.60.15.10">
    <property type="entry name" value="Ribonuclease Z/Hydroxyacylglutathione hydrolase-like"/>
    <property type="match status" value="1"/>
</dbReference>
<dbReference type="InterPro" id="IPR036866">
    <property type="entry name" value="RibonucZ/Hydroxyglut_hydro"/>
</dbReference>
<dbReference type="CDD" id="cd07721">
    <property type="entry name" value="yflN-like_MBL-fold"/>
    <property type="match status" value="1"/>
</dbReference>
<sequence length="329" mass="36994">MKTMQVPSNLFTVAPGVWGRKDLFVNFFTVQDLVTDQWVLVDTGLKWSAPKIKEMAAYLFGNESVPKAIILTHGHFDHVGSVIKLAEEWDVPVYAHHLEIPYLTGHSDYPPPDPTVGGGLMARMAFLYPKSPINVWRFLRVLPSDGKIPVLPEWRDLHTPGHAPGHISLFRDSDSVLIAGDAFVTTRQESAISVMLQTKVISGPPKYFTCDWDAAKKSVDELVNLHPKTAATGHGMPMRGKELKKALNDLQHDFEEKSIPAQGRYIPNPAITNANGVMYVPPKKYDKNELAIRAFAVTTMLVVGFMWKTFKKNKRIRQNEALLEVEYNY</sequence>
<dbReference type="SUPFAM" id="SSF56281">
    <property type="entry name" value="Metallo-hydrolase/oxidoreductase"/>
    <property type="match status" value="1"/>
</dbReference>
<keyword evidence="1" id="KW-1133">Transmembrane helix</keyword>
<evidence type="ECO:0000256" key="1">
    <source>
        <dbReference type="SAM" id="Phobius"/>
    </source>
</evidence>
<organism evidence="3 4">
    <name type="scientific">Segetibacter aerophilus</name>
    <dbReference type="NCBI Taxonomy" id="670293"/>
    <lineage>
        <taxon>Bacteria</taxon>
        <taxon>Pseudomonadati</taxon>
        <taxon>Bacteroidota</taxon>
        <taxon>Chitinophagia</taxon>
        <taxon>Chitinophagales</taxon>
        <taxon>Chitinophagaceae</taxon>
        <taxon>Segetibacter</taxon>
    </lineage>
</organism>
<dbReference type="PANTHER" id="PTHR42951:SF17">
    <property type="entry name" value="METALLO-BETA-LACTAMASE DOMAIN-CONTAINING PROTEIN"/>
    <property type="match status" value="1"/>
</dbReference>